<comment type="similarity">
    <text evidence="1">Belongs to the fatty acyl-CoA reductase family.</text>
</comment>
<dbReference type="InterPro" id="IPR026055">
    <property type="entry name" value="FAR"/>
</dbReference>
<dbReference type="GO" id="GO:0006629">
    <property type="term" value="P:lipid metabolic process"/>
    <property type="evidence" value="ECO:0007669"/>
    <property type="project" value="UniProtKB-KW"/>
</dbReference>
<dbReference type="EC" id="1.2.1.84" evidence="1"/>
<accession>A0A396HTD4</accession>
<reference evidence="3" key="1">
    <citation type="journal article" date="2018" name="Nat. Plants">
        <title>Whole-genome landscape of Medicago truncatula symbiotic genes.</title>
        <authorList>
            <person name="Pecrix Y."/>
            <person name="Gamas P."/>
            <person name="Carrere S."/>
        </authorList>
    </citation>
    <scope>NUCLEOTIDE SEQUENCE</scope>
    <source>
        <tissue evidence="3">Leaves</tissue>
    </source>
</reference>
<name>A0A396HTD4_MEDTR</name>
<comment type="function">
    <text evidence="1">Catalyzes the reduction of fatty acyl-CoA to fatty alcohols.</text>
</comment>
<comment type="catalytic activity">
    <reaction evidence="1">
        <text>a long-chain fatty acyl-CoA + 2 NADPH + 2 H(+) = a long-chain primary fatty alcohol + 2 NADP(+) + CoA</text>
        <dbReference type="Rhea" id="RHEA:52716"/>
        <dbReference type="ChEBI" id="CHEBI:15378"/>
        <dbReference type="ChEBI" id="CHEBI:57287"/>
        <dbReference type="ChEBI" id="CHEBI:57783"/>
        <dbReference type="ChEBI" id="CHEBI:58349"/>
        <dbReference type="ChEBI" id="CHEBI:77396"/>
        <dbReference type="ChEBI" id="CHEBI:83139"/>
        <dbReference type="EC" id="1.2.1.84"/>
    </reaction>
</comment>
<dbReference type="EMBL" id="PSQE01000005">
    <property type="protein sequence ID" value="RHN56602.1"/>
    <property type="molecule type" value="Genomic_DNA"/>
</dbReference>
<dbReference type="PANTHER" id="PTHR11011">
    <property type="entry name" value="MALE STERILITY PROTEIN 2-RELATED"/>
    <property type="match status" value="1"/>
</dbReference>
<proteinExistence type="inferred from homology"/>
<dbReference type="Proteomes" id="UP000265566">
    <property type="component" value="Chromosome 5"/>
</dbReference>
<keyword evidence="1" id="KW-0521">NADP</keyword>
<dbReference type="PANTHER" id="PTHR11011:SF84">
    <property type="entry name" value="ACYL-COA REDUCTASE-LIKE PROTEIN, PUTATIVE-RELATED"/>
    <property type="match status" value="1"/>
</dbReference>
<keyword evidence="1" id="KW-0443">Lipid metabolism</keyword>
<dbReference type="InterPro" id="IPR036291">
    <property type="entry name" value="NAD(P)-bd_dom_sf"/>
</dbReference>
<dbReference type="Gene3D" id="3.40.50.720">
    <property type="entry name" value="NAD(P)-binding Rossmann-like Domain"/>
    <property type="match status" value="1"/>
</dbReference>
<dbReference type="GO" id="GO:0102965">
    <property type="term" value="F:alcohol-forming long-chain fatty acyl-CoA reductase activity"/>
    <property type="evidence" value="ECO:0007669"/>
    <property type="project" value="UniProtKB-EC"/>
</dbReference>
<dbReference type="Gramene" id="rna32032">
    <property type="protein sequence ID" value="RHN56602.1"/>
    <property type="gene ID" value="gene32032"/>
</dbReference>
<dbReference type="InterPro" id="IPR013120">
    <property type="entry name" value="FAR_NAD-bd"/>
</dbReference>
<keyword evidence="1" id="KW-0444">Lipid biosynthesis</keyword>
<keyword evidence="1 3" id="KW-0560">Oxidoreductase</keyword>
<protein>
    <recommendedName>
        <fullName evidence="1">Fatty acyl-CoA reductase</fullName>
        <ecNumber evidence="1">1.2.1.84</ecNumber>
    </recommendedName>
</protein>
<dbReference type="Pfam" id="PF07993">
    <property type="entry name" value="NAD_binding_4"/>
    <property type="match status" value="1"/>
</dbReference>
<sequence>MNSGTIHSFLKGKSILVIGTTGFLAKVFVEKILRIQPEIQQLYLLVRASNNDLASQRLQNEVFQTDLFGLLRDKLGQEFDSFISKKVTAIAGDVSVQNLGLKDENLNLFQEIDLIVNFAATTKFDERL</sequence>
<dbReference type="GO" id="GO:0080019">
    <property type="term" value="F:alcohol-forming very long-chain fatty acyl-CoA reductase activity"/>
    <property type="evidence" value="ECO:0007669"/>
    <property type="project" value="InterPro"/>
</dbReference>
<comment type="caution">
    <text evidence="3">The sequence shown here is derived from an EMBL/GenBank/DDBJ whole genome shotgun (WGS) entry which is preliminary data.</text>
</comment>
<gene>
    <name evidence="3" type="ORF">MtrunA17_Chr5g0431241</name>
</gene>
<evidence type="ECO:0000313" key="3">
    <source>
        <dbReference type="EMBL" id="RHN56602.1"/>
    </source>
</evidence>
<dbReference type="AlphaFoldDB" id="A0A396HTD4"/>
<organism evidence="3">
    <name type="scientific">Medicago truncatula</name>
    <name type="common">Barrel medic</name>
    <name type="synonym">Medicago tribuloides</name>
    <dbReference type="NCBI Taxonomy" id="3880"/>
    <lineage>
        <taxon>Eukaryota</taxon>
        <taxon>Viridiplantae</taxon>
        <taxon>Streptophyta</taxon>
        <taxon>Embryophyta</taxon>
        <taxon>Tracheophyta</taxon>
        <taxon>Spermatophyta</taxon>
        <taxon>Magnoliopsida</taxon>
        <taxon>eudicotyledons</taxon>
        <taxon>Gunneridae</taxon>
        <taxon>Pentapetalae</taxon>
        <taxon>rosids</taxon>
        <taxon>fabids</taxon>
        <taxon>Fabales</taxon>
        <taxon>Fabaceae</taxon>
        <taxon>Papilionoideae</taxon>
        <taxon>50 kb inversion clade</taxon>
        <taxon>NPAAA clade</taxon>
        <taxon>Hologalegina</taxon>
        <taxon>IRL clade</taxon>
        <taxon>Trifolieae</taxon>
        <taxon>Medicago</taxon>
    </lineage>
</organism>
<feature type="domain" description="Thioester reductase (TE)" evidence="2">
    <location>
        <begin position="19"/>
        <end position="128"/>
    </location>
</feature>
<evidence type="ECO:0000259" key="2">
    <source>
        <dbReference type="Pfam" id="PF07993"/>
    </source>
</evidence>
<dbReference type="SUPFAM" id="SSF51735">
    <property type="entry name" value="NAD(P)-binding Rossmann-fold domains"/>
    <property type="match status" value="1"/>
</dbReference>
<evidence type="ECO:0000256" key="1">
    <source>
        <dbReference type="RuleBase" id="RU363097"/>
    </source>
</evidence>